<reference evidence="2" key="1">
    <citation type="journal article" date="2017" name="Genome Announc.">
        <title>Twelve Complete Reference Genomes of Clinical Isolates in the Capnocytophaga Genus.</title>
        <authorList>
            <person name="Villarma A."/>
            <person name="Gulvik C.A."/>
            <person name="Rowe L.A."/>
            <person name="Sheth M."/>
            <person name="Juieng P."/>
            <person name="Nicholson A.C."/>
            <person name="Loparev V.N."/>
            <person name="McQuiston J.R."/>
        </authorList>
    </citation>
    <scope>NUCLEOTIDE SEQUENCE</scope>
    <source>
        <strain evidence="2">KC1668</strain>
    </source>
</reference>
<keyword evidence="4" id="KW-1185">Reference proteome</keyword>
<name>A0AAX2IAB3_CAPSP</name>
<evidence type="ECO:0000313" key="4">
    <source>
        <dbReference type="Proteomes" id="UP000217301"/>
    </source>
</evidence>
<dbReference type="RefSeq" id="WP_002677338.1">
    <property type="nucleotide sequence ID" value="NZ_CAJPRX010000001.1"/>
</dbReference>
<dbReference type="AlphaFoldDB" id="A0AAX2IAB3"/>
<feature type="transmembrane region" description="Helical" evidence="1">
    <location>
        <begin position="37"/>
        <end position="55"/>
    </location>
</feature>
<dbReference type="KEGG" id="cspu:CGC55_05370"/>
<dbReference type="EMBL" id="CP022385">
    <property type="protein sequence ID" value="ATA83969.1"/>
    <property type="molecule type" value="Genomic_DNA"/>
</dbReference>
<keyword evidence="1" id="KW-0472">Membrane</keyword>
<keyword evidence="1" id="KW-1133">Transmembrane helix</keyword>
<proteinExistence type="predicted"/>
<evidence type="ECO:0000313" key="5">
    <source>
        <dbReference type="Proteomes" id="UP000249902"/>
    </source>
</evidence>
<feature type="transmembrane region" description="Helical" evidence="1">
    <location>
        <begin position="61"/>
        <end position="81"/>
    </location>
</feature>
<dbReference type="Proteomes" id="UP000249902">
    <property type="component" value="Unassembled WGS sequence"/>
</dbReference>
<evidence type="ECO:0000256" key="1">
    <source>
        <dbReference type="SAM" id="Phobius"/>
    </source>
</evidence>
<feature type="transmembrane region" description="Helical" evidence="1">
    <location>
        <begin position="6"/>
        <end position="25"/>
    </location>
</feature>
<evidence type="ECO:0000313" key="2">
    <source>
        <dbReference type="EMBL" id="ATA83969.1"/>
    </source>
</evidence>
<dbReference type="Proteomes" id="UP000217301">
    <property type="component" value="Chromosome"/>
</dbReference>
<sequence length="105" mass="11788">MSSKVTSILSYFGLIGWLIAFFAGTKDDKSIYHLRQGFGLFLITFVFSIVIQILLRVSESLALVGTVLWIVLLVLFIFGLINAIKEEKKPLPIIGKSFEGFTFIK</sequence>
<dbReference type="EMBL" id="UAVP01000007">
    <property type="protein sequence ID" value="SQA75071.1"/>
    <property type="molecule type" value="Genomic_DNA"/>
</dbReference>
<keyword evidence="1" id="KW-0812">Transmembrane</keyword>
<organism evidence="3 5">
    <name type="scientific">Capnocytophaga sputigena</name>
    <dbReference type="NCBI Taxonomy" id="1019"/>
    <lineage>
        <taxon>Bacteria</taxon>
        <taxon>Pseudomonadati</taxon>
        <taxon>Bacteroidota</taxon>
        <taxon>Flavobacteriia</taxon>
        <taxon>Flavobacteriales</taxon>
        <taxon>Flavobacteriaceae</taxon>
        <taxon>Capnocytophaga</taxon>
    </lineage>
</organism>
<reference evidence="3 5" key="3">
    <citation type="submission" date="2018-06" db="EMBL/GenBank/DDBJ databases">
        <authorList>
            <consortium name="Pathogen Informatics"/>
            <person name="Doyle S."/>
        </authorList>
    </citation>
    <scope>NUCLEOTIDE SEQUENCE [LARGE SCALE GENOMIC DNA]</scope>
    <source>
        <strain evidence="3 5">NCTC11653</strain>
    </source>
</reference>
<evidence type="ECO:0000313" key="3">
    <source>
        <dbReference type="EMBL" id="SQA75071.1"/>
    </source>
</evidence>
<reference evidence="4" key="2">
    <citation type="submission" date="2017-06" db="EMBL/GenBank/DDBJ databases">
        <title>Capnocytophaga spp. assemblies.</title>
        <authorList>
            <person name="Gulvik C.A."/>
        </authorList>
    </citation>
    <scope>NUCLEOTIDE SEQUENCE [LARGE SCALE GENOMIC DNA]</scope>
    <source>
        <strain evidence="4">KC1668</strain>
    </source>
</reference>
<gene>
    <name evidence="2" type="ORF">CGC55_05370</name>
    <name evidence="3" type="ORF">NCTC11653_00967</name>
</gene>
<accession>A0AAX2IAB3</accession>
<protein>
    <submittedName>
        <fullName evidence="3">Predicted membrane protein</fullName>
    </submittedName>
</protein>